<dbReference type="PROSITE" id="PS51257">
    <property type="entry name" value="PROKAR_LIPOPROTEIN"/>
    <property type="match status" value="1"/>
</dbReference>
<reference evidence="5" key="1">
    <citation type="journal article" date="2019" name="Int. J. Syst. Evol. Microbiol.">
        <title>The Global Catalogue of Microorganisms (GCM) 10K type strain sequencing project: providing services to taxonomists for standard genome sequencing and annotation.</title>
        <authorList>
            <consortium name="The Broad Institute Genomics Platform"/>
            <consortium name="The Broad Institute Genome Sequencing Center for Infectious Disease"/>
            <person name="Wu L."/>
            <person name="Ma J."/>
        </authorList>
    </citation>
    <scope>NUCLEOTIDE SEQUENCE [LARGE SCALE GENOMIC DNA]</scope>
    <source>
        <strain evidence="5">CGMCC 4.7132</strain>
    </source>
</reference>
<dbReference type="InterPro" id="IPR008965">
    <property type="entry name" value="CBM2/CBM3_carb-bd_dom_sf"/>
</dbReference>
<evidence type="ECO:0000256" key="2">
    <source>
        <dbReference type="SAM" id="SignalP"/>
    </source>
</evidence>
<dbReference type="RefSeq" id="WP_380847881.1">
    <property type="nucleotide sequence ID" value="NZ_JBHSFP010000031.1"/>
</dbReference>
<sequence>MKIARVRLWLATGMAAALGVAGALTAPAVQAAAGCRVDYTVSSQWQGGFGANVNITNLGDPINGWRLTWSFSAGQTITQLWNGSVAQSGAQVTVTNASYNGTIGTGASTAFGFNGAWNGSNPAPAAFALNGTTCTGGVTTSPSPSTTPTPNPTPTPTPTPTPSPSPTPTPTPGANLPCDIYAAGGTPCVAAHSTVRALYRSYTGNLYQVRRSSDNTTRNIGVLTTGGPANAAAQDSFCSGTSCVITILYDQSGRGNNLGYQGSGGVGGAVSPASATRESLTIGSSKAYSLFIPGSSSYWRDGHLTGIPTGSAPEGMYMVTSGTHVNSGCCFDYGNSETTRRADGAGAMDAIYFGTSCWFGGCSGSGPWVQADLEYGLYPGGSQSWNPNQRAFTSKFVTATLKNNGTSRFAIKGGNAQSGNLTTLWDGSLPPGYSPMKKQGAIILGSGGDCCIDNRNQSVGTFYEGAMVAGYPSDATENALHANIVAAGYK</sequence>
<dbReference type="InterPro" id="IPR012291">
    <property type="entry name" value="CBM2_carb-bd_dom_sf"/>
</dbReference>
<dbReference type="Pfam" id="PF09206">
    <property type="entry name" value="ArabFuran-catal"/>
    <property type="match status" value="1"/>
</dbReference>
<dbReference type="SUPFAM" id="SSF49384">
    <property type="entry name" value="Carbohydrate-binding domain"/>
    <property type="match status" value="1"/>
</dbReference>
<keyword evidence="5" id="KW-1185">Reference proteome</keyword>
<name>A0ABV9CQX7_9ACTN</name>
<feature type="signal peptide" evidence="2">
    <location>
        <begin position="1"/>
        <end position="31"/>
    </location>
</feature>
<dbReference type="PANTHER" id="PTHR39447:SF2">
    <property type="entry name" value="ALPHA-L-ARABINOFURANOSIDASE B"/>
    <property type="match status" value="1"/>
</dbReference>
<dbReference type="Gene3D" id="2.60.120.200">
    <property type="match status" value="1"/>
</dbReference>
<dbReference type="InterPro" id="IPR001919">
    <property type="entry name" value="CBD2"/>
</dbReference>
<dbReference type="Gene3D" id="2.60.40.290">
    <property type="match status" value="1"/>
</dbReference>
<evidence type="ECO:0000313" key="5">
    <source>
        <dbReference type="Proteomes" id="UP001596004"/>
    </source>
</evidence>
<feature type="compositionally biased region" description="Pro residues" evidence="1">
    <location>
        <begin position="145"/>
        <end position="171"/>
    </location>
</feature>
<dbReference type="InterPro" id="IPR015289">
    <property type="entry name" value="A-L-arabinofuranosidase_B_cat"/>
</dbReference>
<dbReference type="PROSITE" id="PS51173">
    <property type="entry name" value="CBM2"/>
    <property type="match status" value="1"/>
</dbReference>
<gene>
    <name evidence="4" type="ORF">ACFO60_31935</name>
</gene>
<dbReference type="SMART" id="SM00637">
    <property type="entry name" value="CBD_II"/>
    <property type="match status" value="1"/>
</dbReference>
<organism evidence="4 5">
    <name type="scientific">Sphaerisporangium dianthi</name>
    <dbReference type="NCBI Taxonomy" id="1436120"/>
    <lineage>
        <taxon>Bacteria</taxon>
        <taxon>Bacillati</taxon>
        <taxon>Actinomycetota</taxon>
        <taxon>Actinomycetes</taxon>
        <taxon>Streptosporangiales</taxon>
        <taxon>Streptosporangiaceae</taxon>
        <taxon>Sphaerisporangium</taxon>
    </lineage>
</organism>
<feature type="domain" description="CBM2" evidence="3">
    <location>
        <begin position="28"/>
        <end position="137"/>
    </location>
</feature>
<dbReference type="EMBL" id="JBHSFP010000031">
    <property type="protein sequence ID" value="MFC4535398.1"/>
    <property type="molecule type" value="Genomic_DNA"/>
</dbReference>
<evidence type="ECO:0000256" key="1">
    <source>
        <dbReference type="SAM" id="MobiDB-lite"/>
    </source>
</evidence>
<dbReference type="InterPro" id="IPR013320">
    <property type="entry name" value="ConA-like_dom_sf"/>
</dbReference>
<dbReference type="PANTHER" id="PTHR39447">
    <property type="entry name" value="ALPHA-L-ARABINOFURANOSIDASE B"/>
    <property type="match status" value="1"/>
</dbReference>
<feature type="region of interest" description="Disordered" evidence="1">
    <location>
        <begin position="136"/>
        <end position="173"/>
    </location>
</feature>
<dbReference type="SUPFAM" id="SSF49899">
    <property type="entry name" value="Concanavalin A-like lectins/glucanases"/>
    <property type="match status" value="1"/>
</dbReference>
<feature type="chain" id="PRO_5046831495" evidence="2">
    <location>
        <begin position="32"/>
        <end position="490"/>
    </location>
</feature>
<accession>A0ABV9CQX7</accession>
<proteinExistence type="predicted"/>
<dbReference type="Proteomes" id="UP001596004">
    <property type="component" value="Unassembled WGS sequence"/>
</dbReference>
<evidence type="ECO:0000259" key="3">
    <source>
        <dbReference type="PROSITE" id="PS51173"/>
    </source>
</evidence>
<evidence type="ECO:0000313" key="4">
    <source>
        <dbReference type="EMBL" id="MFC4535398.1"/>
    </source>
</evidence>
<dbReference type="InterPro" id="IPR038964">
    <property type="entry name" value="ABFB"/>
</dbReference>
<comment type="caution">
    <text evidence="4">The sequence shown here is derived from an EMBL/GenBank/DDBJ whole genome shotgun (WGS) entry which is preliminary data.</text>
</comment>
<dbReference type="Pfam" id="PF00553">
    <property type="entry name" value="CBM_2"/>
    <property type="match status" value="1"/>
</dbReference>
<keyword evidence="2" id="KW-0732">Signal</keyword>
<protein>
    <submittedName>
        <fullName evidence="4">Arabinofuranosidase catalytic domain-containing protein</fullName>
    </submittedName>
</protein>